<dbReference type="Gene3D" id="3.40.50.2000">
    <property type="entry name" value="Glycogen Phosphorylase B"/>
    <property type="match status" value="1"/>
</dbReference>
<evidence type="ECO:0000256" key="1">
    <source>
        <dbReference type="ARBA" id="ARBA00022676"/>
    </source>
</evidence>
<dbReference type="InterPro" id="IPR002201">
    <property type="entry name" value="Glyco_trans_9"/>
</dbReference>
<dbReference type="GO" id="GO:0005829">
    <property type="term" value="C:cytosol"/>
    <property type="evidence" value="ECO:0007669"/>
    <property type="project" value="TreeGrafter"/>
</dbReference>
<dbReference type="AlphaFoldDB" id="X1UUL8"/>
<dbReference type="GO" id="GO:0008713">
    <property type="term" value="F:ADP-heptose-lipopolysaccharide heptosyltransferase activity"/>
    <property type="evidence" value="ECO:0007669"/>
    <property type="project" value="TreeGrafter"/>
</dbReference>
<comment type="caution">
    <text evidence="3">The sequence shown here is derived from an EMBL/GenBank/DDBJ whole genome shotgun (WGS) entry which is preliminary data.</text>
</comment>
<name>X1UUL8_9ZZZZ</name>
<sequence length="203" mass="21676">MIGKGEISNGAGASDIAVQFVFPQDHTAADSADRLLKNHDIELDNYAVFIPGSAHKSKCWPGHNFVSLAEKMVSQFGLSIIAVGTKPEKAIIEKIVSQASVRVSGFVGLTSLPELVALFKQARIVVSNDTGPGHIAAALGVPLVMIFGPSNPIRLFPYRRPETLAAVNPFGRGLKLQSSDPAHAIEAITVDNVYQKVCDQMNS</sequence>
<evidence type="ECO:0000256" key="2">
    <source>
        <dbReference type="ARBA" id="ARBA00022679"/>
    </source>
</evidence>
<gene>
    <name evidence="3" type="ORF">S12H4_38916</name>
</gene>
<accession>X1UUL8</accession>
<evidence type="ECO:0008006" key="4">
    <source>
        <dbReference type="Google" id="ProtNLM"/>
    </source>
</evidence>
<dbReference type="GO" id="GO:0009244">
    <property type="term" value="P:lipopolysaccharide core region biosynthetic process"/>
    <property type="evidence" value="ECO:0007669"/>
    <property type="project" value="TreeGrafter"/>
</dbReference>
<keyword evidence="1" id="KW-0328">Glycosyltransferase</keyword>
<reference evidence="3" key="1">
    <citation type="journal article" date="2014" name="Front. Microbiol.">
        <title>High frequency of phylogenetically diverse reductive dehalogenase-homologous genes in deep subseafloor sedimentary metagenomes.</title>
        <authorList>
            <person name="Kawai M."/>
            <person name="Futagami T."/>
            <person name="Toyoda A."/>
            <person name="Takaki Y."/>
            <person name="Nishi S."/>
            <person name="Hori S."/>
            <person name="Arai W."/>
            <person name="Tsubouchi T."/>
            <person name="Morono Y."/>
            <person name="Uchiyama I."/>
            <person name="Ito T."/>
            <person name="Fujiyama A."/>
            <person name="Inagaki F."/>
            <person name="Takami H."/>
        </authorList>
    </citation>
    <scope>NUCLEOTIDE SEQUENCE</scope>
    <source>
        <strain evidence="3">Expedition CK06-06</strain>
    </source>
</reference>
<organism evidence="3">
    <name type="scientific">marine sediment metagenome</name>
    <dbReference type="NCBI Taxonomy" id="412755"/>
    <lineage>
        <taxon>unclassified sequences</taxon>
        <taxon>metagenomes</taxon>
        <taxon>ecological metagenomes</taxon>
    </lineage>
</organism>
<dbReference type="CDD" id="cd03789">
    <property type="entry name" value="GT9_LPS_heptosyltransferase"/>
    <property type="match status" value="1"/>
</dbReference>
<proteinExistence type="predicted"/>
<dbReference type="Pfam" id="PF01075">
    <property type="entry name" value="Glyco_transf_9"/>
    <property type="match status" value="1"/>
</dbReference>
<protein>
    <recommendedName>
        <fullName evidence="4">Glycosyl transferase family 9</fullName>
    </recommendedName>
</protein>
<evidence type="ECO:0000313" key="3">
    <source>
        <dbReference type="EMBL" id="GAI96034.1"/>
    </source>
</evidence>
<keyword evidence="2" id="KW-0808">Transferase</keyword>
<dbReference type="SUPFAM" id="SSF53756">
    <property type="entry name" value="UDP-Glycosyltransferase/glycogen phosphorylase"/>
    <property type="match status" value="1"/>
</dbReference>
<dbReference type="EMBL" id="BARW01023469">
    <property type="protein sequence ID" value="GAI96034.1"/>
    <property type="molecule type" value="Genomic_DNA"/>
</dbReference>
<dbReference type="InterPro" id="IPR051199">
    <property type="entry name" value="LPS_LOS_Heptosyltrfase"/>
</dbReference>
<dbReference type="PANTHER" id="PTHR30160">
    <property type="entry name" value="TETRAACYLDISACCHARIDE 4'-KINASE-RELATED"/>
    <property type="match status" value="1"/>
</dbReference>